<accession>A0ABS4ME00</accession>
<evidence type="ECO:0000313" key="3">
    <source>
        <dbReference type="Proteomes" id="UP001519292"/>
    </source>
</evidence>
<keyword evidence="3" id="KW-1185">Reference proteome</keyword>
<sequence>MTEITQVTDNRPEWEKIEADAQKLVNESSYYNQVAYISDNKHDCMPVAVDVLMGDDYPYVVDRPTGLINPKFNWDTHEWIENNAAGQAKQLASLQETIKNLSLKSEEIDKKNKEVTYALQNVQEVQVLTSKQNAEFMKQFMTQTQNTNEMMKTVQSTLTTLTKSVEALQPAQDTSTDTKTEAN</sequence>
<organism evidence="2 3">
    <name type="scientific">Lactobacillus colini</name>
    <dbReference type="NCBI Taxonomy" id="1819254"/>
    <lineage>
        <taxon>Bacteria</taxon>
        <taxon>Bacillati</taxon>
        <taxon>Bacillota</taxon>
        <taxon>Bacilli</taxon>
        <taxon>Lactobacillales</taxon>
        <taxon>Lactobacillaceae</taxon>
        <taxon>Lactobacillus</taxon>
    </lineage>
</organism>
<evidence type="ECO:0000256" key="1">
    <source>
        <dbReference type="SAM" id="Coils"/>
    </source>
</evidence>
<reference evidence="2 3" key="1">
    <citation type="submission" date="2021-03" db="EMBL/GenBank/DDBJ databases">
        <title>Genomic Encyclopedia of Type Strains, Phase IV (KMG-IV): sequencing the most valuable type-strain genomes for metagenomic binning, comparative biology and taxonomic classification.</title>
        <authorList>
            <person name="Goeker M."/>
        </authorList>
    </citation>
    <scope>NUCLEOTIDE SEQUENCE [LARGE SCALE GENOMIC DNA]</scope>
    <source>
        <strain evidence="2 3">DSM 101872</strain>
    </source>
</reference>
<dbReference type="Proteomes" id="UP001519292">
    <property type="component" value="Unassembled WGS sequence"/>
</dbReference>
<gene>
    <name evidence="2" type="ORF">J2Z60_001085</name>
</gene>
<keyword evidence="1" id="KW-0175">Coiled coil</keyword>
<comment type="caution">
    <text evidence="2">The sequence shown here is derived from an EMBL/GenBank/DDBJ whole genome shotgun (WGS) entry which is preliminary data.</text>
</comment>
<dbReference type="EMBL" id="JAGGLU010000005">
    <property type="protein sequence ID" value="MBP2057910.1"/>
    <property type="molecule type" value="Genomic_DNA"/>
</dbReference>
<dbReference type="RefSeq" id="WP_209686655.1">
    <property type="nucleotide sequence ID" value="NZ_JAGGLU010000005.1"/>
</dbReference>
<evidence type="ECO:0000313" key="2">
    <source>
        <dbReference type="EMBL" id="MBP2057910.1"/>
    </source>
</evidence>
<feature type="coiled-coil region" evidence="1">
    <location>
        <begin position="84"/>
        <end position="114"/>
    </location>
</feature>
<name>A0ABS4ME00_9LACO</name>
<protein>
    <submittedName>
        <fullName evidence="2">Uncharacterized protein</fullName>
    </submittedName>
</protein>
<proteinExistence type="predicted"/>